<evidence type="ECO:0000256" key="5">
    <source>
        <dbReference type="ARBA" id="ARBA00022553"/>
    </source>
</evidence>
<dbReference type="AlphaFoldDB" id="A0A3D9DXN4"/>
<evidence type="ECO:0000256" key="11">
    <source>
        <dbReference type="ARBA" id="ARBA00022989"/>
    </source>
</evidence>
<protein>
    <recommendedName>
        <fullName evidence="3">histidine kinase</fullName>
        <ecNumber evidence="3">2.7.13.3</ecNumber>
    </recommendedName>
</protein>
<dbReference type="Proteomes" id="UP000256334">
    <property type="component" value="Unassembled WGS sequence"/>
</dbReference>
<dbReference type="SUPFAM" id="SSF55874">
    <property type="entry name" value="ATPase domain of HSP90 chaperone/DNA topoisomerase II/histidine kinase"/>
    <property type="match status" value="1"/>
</dbReference>
<feature type="transmembrane region" description="Helical" evidence="14">
    <location>
        <begin position="16"/>
        <end position="37"/>
    </location>
</feature>
<keyword evidence="10" id="KW-0067">ATP-binding</keyword>
<dbReference type="InterPro" id="IPR003594">
    <property type="entry name" value="HATPase_dom"/>
</dbReference>
<evidence type="ECO:0000256" key="10">
    <source>
        <dbReference type="ARBA" id="ARBA00022840"/>
    </source>
</evidence>
<keyword evidence="8" id="KW-0547">Nucleotide-binding</keyword>
<evidence type="ECO:0000256" key="13">
    <source>
        <dbReference type="ARBA" id="ARBA00023136"/>
    </source>
</evidence>
<dbReference type="Pfam" id="PF13188">
    <property type="entry name" value="PAS_8"/>
    <property type="match status" value="1"/>
</dbReference>
<evidence type="ECO:0000313" key="16">
    <source>
        <dbReference type="EMBL" id="REC95542.1"/>
    </source>
</evidence>
<evidence type="ECO:0000256" key="8">
    <source>
        <dbReference type="ARBA" id="ARBA00022741"/>
    </source>
</evidence>
<dbReference type="EC" id="2.7.13.3" evidence="3"/>
<dbReference type="Pfam" id="PF17203">
    <property type="entry name" value="sCache_3_2"/>
    <property type="match status" value="1"/>
</dbReference>
<proteinExistence type="predicted"/>
<dbReference type="InterPro" id="IPR016120">
    <property type="entry name" value="Sig_transdc_His_kin_SpoOB"/>
</dbReference>
<keyword evidence="5" id="KW-0597">Phosphoprotein</keyword>
<dbReference type="InterPro" id="IPR000014">
    <property type="entry name" value="PAS"/>
</dbReference>
<keyword evidence="11 14" id="KW-1133">Transmembrane helix</keyword>
<comment type="subcellular location">
    <subcellularLocation>
        <location evidence="2">Cell membrane</location>
        <topology evidence="2">Multi-pass membrane protein</topology>
    </subcellularLocation>
</comment>
<evidence type="ECO:0000256" key="1">
    <source>
        <dbReference type="ARBA" id="ARBA00000085"/>
    </source>
</evidence>
<keyword evidence="12" id="KW-0902">Two-component regulatory system</keyword>
<dbReference type="Gene3D" id="3.30.565.10">
    <property type="entry name" value="Histidine kinase-like ATPase, C-terminal domain"/>
    <property type="match status" value="1"/>
</dbReference>
<evidence type="ECO:0000256" key="9">
    <source>
        <dbReference type="ARBA" id="ARBA00022777"/>
    </source>
</evidence>
<dbReference type="PANTHER" id="PTHR43547">
    <property type="entry name" value="TWO-COMPONENT HISTIDINE KINASE"/>
    <property type="match status" value="1"/>
</dbReference>
<dbReference type="InterPro" id="IPR029151">
    <property type="entry name" value="Sensor-like_sf"/>
</dbReference>
<keyword evidence="6" id="KW-0808">Transferase</keyword>
<organism evidence="16 17">
    <name type="scientific">Kushneria indalinina DSM 14324</name>
    <dbReference type="NCBI Taxonomy" id="1122140"/>
    <lineage>
        <taxon>Bacteria</taxon>
        <taxon>Pseudomonadati</taxon>
        <taxon>Pseudomonadota</taxon>
        <taxon>Gammaproteobacteria</taxon>
        <taxon>Oceanospirillales</taxon>
        <taxon>Halomonadaceae</taxon>
        <taxon>Kushneria</taxon>
    </lineage>
</organism>
<dbReference type="InterPro" id="IPR036890">
    <property type="entry name" value="HATPase_C_sf"/>
</dbReference>
<dbReference type="Pfam" id="PF02518">
    <property type="entry name" value="HATPase_c"/>
    <property type="match status" value="1"/>
</dbReference>
<evidence type="ECO:0000313" key="17">
    <source>
        <dbReference type="Proteomes" id="UP000256334"/>
    </source>
</evidence>
<keyword evidence="9 16" id="KW-0418">Kinase</keyword>
<dbReference type="RefSeq" id="WP_245955103.1">
    <property type="nucleotide sequence ID" value="NZ_QRDJ01000006.1"/>
</dbReference>
<comment type="catalytic activity">
    <reaction evidence="1">
        <text>ATP + protein L-histidine = ADP + protein N-phospho-L-histidine.</text>
        <dbReference type="EC" id="2.7.13.3"/>
    </reaction>
</comment>
<name>A0A3D9DXN4_9GAMM</name>
<evidence type="ECO:0000256" key="2">
    <source>
        <dbReference type="ARBA" id="ARBA00004651"/>
    </source>
</evidence>
<comment type="caution">
    <text evidence="16">The sequence shown here is derived from an EMBL/GenBank/DDBJ whole genome shotgun (WGS) entry which is preliminary data.</text>
</comment>
<sequence>MNEHPWPRKSPVRLNTLAALLAFITIMASLIVAYGVFSDQLWRSITRVQQERVVNVATTLSRSSEVIEALRSDEPPSPDSDIEQRMEALRELLNVNFIVIVDPQSIRLTHPNREWIGHHFRGGDEGPALTGEHYTSVAVGTLGTSIRGFAPVRDDHGDILGAVSVGVTLSHLAPLREASHKRLLFLFLAILAIGGLGSAWLARTIRRRLMGMEPDDIARLVAERRVTLDAIHEGVIAVDAEARVTLINPAARALLGDVETNGIQQGETLEVLLPGSGQQPLSDRAMINRRMHLGGRAFLGNYQPMLADGQLVGAVMTFRDSHEMQALAEELTGVRRYAEALRATTHEFKNKLHVILGLAQLEDLPALRQYLRELVDYRHAVSESIVERVREPVLAGFLIGKQSEAREKGITLSVEAETPIPQASDGATVHALVSIIGNLLENAFEALDAHDDPRVAIHMALESRTLSLQIQDNGAGIAPERQAQIFEHGVSSKGERRGLGLFLVQEQIDAVEGSLSLYSSPGHGTLIEVSYPYHPANGASHADAASGRTRQ</sequence>
<evidence type="ECO:0000256" key="6">
    <source>
        <dbReference type="ARBA" id="ARBA00022679"/>
    </source>
</evidence>
<evidence type="ECO:0000256" key="4">
    <source>
        <dbReference type="ARBA" id="ARBA00022475"/>
    </source>
</evidence>
<gene>
    <name evidence="16" type="ORF">C8D72_0194</name>
</gene>
<dbReference type="SMART" id="SM00387">
    <property type="entry name" value="HATPase_c"/>
    <property type="match status" value="1"/>
</dbReference>
<evidence type="ECO:0000256" key="7">
    <source>
        <dbReference type="ARBA" id="ARBA00022692"/>
    </source>
</evidence>
<keyword evidence="4" id="KW-1003">Cell membrane</keyword>
<keyword evidence="7 14" id="KW-0812">Transmembrane</keyword>
<accession>A0A3D9DXN4</accession>
<evidence type="ECO:0000256" key="3">
    <source>
        <dbReference type="ARBA" id="ARBA00012438"/>
    </source>
</evidence>
<dbReference type="InterPro" id="IPR033463">
    <property type="entry name" value="sCache_3"/>
</dbReference>
<keyword evidence="13 14" id="KW-0472">Membrane</keyword>
<dbReference type="Gene3D" id="3.30.450.20">
    <property type="entry name" value="PAS domain"/>
    <property type="match status" value="2"/>
</dbReference>
<dbReference type="SUPFAM" id="SSF103190">
    <property type="entry name" value="Sensory domain-like"/>
    <property type="match status" value="1"/>
</dbReference>
<dbReference type="PROSITE" id="PS50109">
    <property type="entry name" value="HIS_KIN"/>
    <property type="match status" value="1"/>
</dbReference>
<dbReference type="PANTHER" id="PTHR43547:SF10">
    <property type="entry name" value="SENSOR HISTIDINE KINASE DCUS"/>
    <property type="match status" value="1"/>
</dbReference>
<evidence type="ECO:0000256" key="14">
    <source>
        <dbReference type="SAM" id="Phobius"/>
    </source>
</evidence>
<evidence type="ECO:0000259" key="15">
    <source>
        <dbReference type="PROSITE" id="PS50109"/>
    </source>
</evidence>
<dbReference type="SMART" id="SM00091">
    <property type="entry name" value="PAS"/>
    <property type="match status" value="1"/>
</dbReference>
<dbReference type="GO" id="GO:0005524">
    <property type="term" value="F:ATP binding"/>
    <property type="evidence" value="ECO:0007669"/>
    <property type="project" value="UniProtKB-KW"/>
</dbReference>
<feature type="domain" description="Histidine kinase" evidence="15">
    <location>
        <begin position="343"/>
        <end position="535"/>
    </location>
</feature>
<keyword evidence="17" id="KW-1185">Reference proteome</keyword>
<dbReference type="SUPFAM" id="SSF55890">
    <property type="entry name" value="Sporulation response regulatory protein Spo0B"/>
    <property type="match status" value="1"/>
</dbReference>
<dbReference type="Gene3D" id="1.10.287.130">
    <property type="match status" value="1"/>
</dbReference>
<dbReference type="GO" id="GO:0000155">
    <property type="term" value="F:phosphorelay sensor kinase activity"/>
    <property type="evidence" value="ECO:0007669"/>
    <property type="project" value="InterPro"/>
</dbReference>
<reference evidence="16 17" key="1">
    <citation type="submission" date="2018-07" db="EMBL/GenBank/DDBJ databases">
        <title>Genomic Encyclopedia of Type Strains, Phase IV (KMG-IV): sequencing the most valuable type-strain genomes for metagenomic binning, comparative biology and taxonomic classification.</title>
        <authorList>
            <person name="Goeker M."/>
        </authorList>
    </citation>
    <scope>NUCLEOTIDE SEQUENCE [LARGE SCALE GENOMIC DNA]</scope>
    <source>
        <strain evidence="16 17">DSM 14324</strain>
    </source>
</reference>
<dbReference type="InterPro" id="IPR004358">
    <property type="entry name" value="Sig_transdc_His_kin-like_C"/>
</dbReference>
<dbReference type="SUPFAM" id="SSF55785">
    <property type="entry name" value="PYP-like sensor domain (PAS domain)"/>
    <property type="match status" value="1"/>
</dbReference>
<feature type="transmembrane region" description="Helical" evidence="14">
    <location>
        <begin position="183"/>
        <end position="202"/>
    </location>
</feature>
<dbReference type="GO" id="GO:0005886">
    <property type="term" value="C:plasma membrane"/>
    <property type="evidence" value="ECO:0007669"/>
    <property type="project" value="UniProtKB-SubCell"/>
</dbReference>
<evidence type="ECO:0000256" key="12">
    <source>
        <dbReference type="ARBA" id="ARBA00023012"/>
    </source>
</evidence>
<dbReference type="EMBL" id="QRDJ01000006">
    <property type="protein sequence ID" value="REC95542.1"/>
    <property type="molecule type" value="Genomic_DNA"/>
</dbReference>
<dbReference type="InterPro" id="IPR035965">
    <property type="entry name" value="PAS-like_dom_sf"/>
</dbReference>
<dbReference type="InterPro" id="IPR005467">
    <property type="entry name" value="His_kinase_dom"/>
</dbReference>
<dbReference type="PRINTS" id="PR00344">
    <property type="entry name" value="BCTRLSENSOR"/>
</dbReference>